<protein>
    <submittedName>
        <fullName evidence="3">Uncharacterized protein</fullName>
    </submittedName>
</protein>
<evidence type="ECO:0000256" key="1">
    <source>
        <dbReference type="ARBA" id="ARBA00022664"/>
    </source>
</evidence>
<evidence type="ECO:0000313" key="4">
    <source>
        <dbReference type="Proteomes" id="UP000807353"/>
    </source>
</evidence>
<evidence type="ECO:0000256" key="2">
    <source>
        <dbReference type="SAM" id="MobiDB-lite"/>
    </source>
</evidence>
<feature type="region of interest" description="Disordered" evidence="2">
    <location>
        <begin position="187"/>
        <end position="214"/>
    </location>
</feature>
<gene>
    <name evidence="3" type="ORF">BDZ94DRAFT_1116440</name>
</gene>
<comment type="caution">
    <text evidence="3">The sequence shown here is derived from an EMBL/GenBank/DDBJ whole genome shotgun (WGS) entry which is preliminary data.</text>
</comment>
<dbReference type="OrthoDB" id="2962718at2759"/>
<proteinExistence type="predicted"/>
<dbReference type="GO" id="GO:0003676">
    <property type="term" value="F:nucleic acid binding"/>
    <property type="evidence" value="ECO:0007669"/>
    <property type="project" value="InterPro"/>
</dbReference>
<feature type="non-terminal residue" evidence="3">
    <location>
        <position position="265"/>
    </location>
</feature>
<name>A0A9P6C7Z8_9AGAR</name>
<feature type="compositionally biased region" description="Basic residues" evidence="2">
    <location>
        <begin position="198"/>
        <end position="207"/>
    </location>
</feature>
<keyword evidence="4" id="KW-1185">Reference proteome</keyword>
<dbReference type="SUPFAM" id="SSF57756">
    <property type="entry name" value="Retrovirus zinc finger-like domains"/>
    <property type="match status" value="1"/>
</dbReference>
<reference evidence="3" key="1">
    <citation type="submission" date="2020-11" db="EMBL/GenBank/DDBJ databases">
        <authorList>
            <consortium name="DOE Joint Genome Institute"/>
            <person name="Ahrendt S."/>
            <person name="Riley R."/>
            <person name="Andreopoulos W."/>
            <person name="Labutti K."/>
            <person name="Pangilinan J."/>
            <person name="Ruiz-Duenas F.J."/>
            <person name="Barrasa J.M."/>
            <person name="Sanchez-Garcia M."/>
            <person name="Camarero S."/>
            <person name="Miyauchi S."/>
            <person name="Serrano A."/>
            <person name="Linde D."/>
            <person name="Babiker R."/>
            <person name="Drula E."/>
            <person name="Ayuso-Fernandez I."/>
            <person name="Pacheco R."/>
            <person name="Padilla G."/>
            <person name="Ferreira P."/>
            <person name="Barriuso J."/>
            <person name="Kellner H."/>
            <person name="Castanera R."/>
            <person name="Alfaro M."/>
            <person name="Ramirez L."/>
            <person name="Pisabarro A.G."/>
            <person name="Kuo A."/>
            <person name="Tritt A."/>
            <person name="Lipzen A."/>
            <person name="He G."/>
            <person name="Yan M."/>
            <person name="Ng V."/>
            <person name="Cullen D."/>
            <person name="Martin F."/>
            <person name="Rosso M.-N."/>
            <person name="Henrissat B."/>
            <person name="Hibbett D."/>
            <person name="Martinez A.T."/>
            <person name="Grigoriev I.V."/>
        </authorList>
    </citation>
    <scope>NUCLEOTIDE SEQUENCE</scope>
    <source>
        <strain evidence="3">CBS 247.69</strain>
    </source>
</reference>
<dbReference type="GO" id="GO:0006397">
    <property type="term" value="P:mRNA processing"/>
    <property type="evidence" value="ECO:0007669"/>
    <property type="project" value="UniProtKB-KW"/>
</dbReference>
<feature type="compositionally biased region" description="Polar residues" evidence="2">
    <location>
        <begin position="187"/>
        <end position="197"/>
    </location>
</feature>
<dbReference type="InterPro" id="IPR036875">
    <property type="entry name" value="Znf_CCHC_sf"/>
</dbReference>
<dbReference type="EMBL" id="MU150564">
    <property type="protein sequence ID" value="KAF9455676.1"/>
    <property type="molecule type" value="Genomic_DNA"/>
</dbReference>
<accession>A0A9P6C7Z8</accession>
<sequence length="265" mass="30111">MPQPGCREAPVFKGKEPTGLIRFLERMEVLWKECNITNDVEKKLMLGKYADPQSENEWRALDHYKTGTWAAFKRELISSYLEALDQVEGSVTKLENVCRTNPRIGITDEAALKKLKREFKAESMKLLGINPPIISNRELVTNVPSKFKMEMDEIKQQMVNLLDRLQVNEKNTKLGFEDVMKALQQATVPSGAPSNPVHQHHNHQHLGKPKDGQPQRAGGFKCHYCFGLGHFIMACPERQKHYEEGKIKNNANGSVCLPDGSYIPR</sequence>
<dbReference type="GO" id="GO:0008270">
    <property type="term" value="F:zinc ion binding"/>
    <property type="evidence" value="ECO:0007669"/>
    <property type="project" value="InterPro"/>
</dbReference>
<dbReference type="Proteomes" id="UP000807353">
    <property type="component" value="Unassembled WGS sequence"/>
</dbReference>
<dbReference type="AlphaFoldDB" id="A0A9P6C7Z8"/>
<keyword evidence="1" id="KW-0507">mRNA processing</keyword>
<organism evidence="3 4">
    <name type="scientific">Collybia nuda</name>
    <dbReference type="NCBI Taxonomy" id="64659"/>
    <lineage>
        <taxon>Eukaryota</taxon>
        <taxon>Fungi</taxon>
        <taxon>Dikarya</taxon>
        <taxon>Basidiomycota</taxon>
        <taxon>Agaricomycotina</taxon>
        <taxon>Agaricomycetes</taxon>
        <taxon>Agaricomycetidae</taxon>
        <taxon>Agaricales</taxon>
        <taxon>Tricholomatineae</taxon>
        <taxon>Clitocybaceae</taxon>
        <taxon>Collybia</taxon>
    </lineage>
</organism>
<evidence type="ECO:0000313" key="3">
    <source>
        <dbReference type="EMBL" id="KAF9455676.1"/>
    </source>
</evidence>